<dbReference type="EMBL" id="AMQM01005887">
    <property type="status" value="NOT_ANNOTATED_CDS"/>
    <property type="molecule type" value="Genomic_DNA"/>
</dbReference>
<dbReference type="InParanoid" id="T1FB27"/>
<feature type="compositionally biased region" description="Basic and acidic residues" evidence="1">
    <location>
        <begin position="15"/>
        <end position="24"/>
    </location>
</feature>
<evidence type="ECO:0000313" key="2">
    <source>
        <dbReference type="EMBL" id="ESN98488.1"/>
    </source>
</evidence>
<protein>
    <submittedName>
        <fullName evidence="2 3">Uncharacterized protein</fullName>
    </submittedName>
</protein>
<dbReference type="AlphaFoldDB" id="T1FB27"/>
<evidence type="ECO:0000256" key="1">
    <source>
        <dbReference type="SAM" id="MobiDB-lite"/>
    </source>
</evidence>
<feature type="compositionally biased region" description="Basic residues" evidence="1">
    <location>
        <begin position="50"/>
        <end position="63"/>
    </location>
</feature>
<dbReference type="Proteomes" id="UP000015101">
    <property type="component" value="Unassembled WGS sequence"/>
</dbReference>
<evidence type="ECO:0000313" key="3">
    <source>
        <dbReference type="EnsemblMetazoa" id="HelroP176964"/>
    </source>
</evidence>
<sequence>MDFVKEYICCMTPDKSGKEGDHSSKVSKKTTVTAPKSPQTGKGKGAQQKGAKRKKGKKGHGRHNNVDGNEDDAGKEDVVGGDDVVVGNDGNDDAAALAEAAVADSAAADVFVAGDVSVGDVDDTKQQQQQLQPHELLEIQPATADALYIQNNEQVEGKFILVVNSHR</sequence>
<proteinExistence type="predicted"/>
<reference evidence="4" key="1">
    <citation type="submission" date="2012-12" db="EMBL/GenBank/DDBJ databases">
        <authorList>
            <person name="Hellsten U."/>
            <person name="Grimwood J."/>
            <person name="Chapman J.A."/>
            <person name="Shapiro H."/>
            <person name="Aerts A."/>
            <person name="Otillar R.P."/>
            <person name="Terry A.Y."/>
            <person name="Boore J.L."/>
            <person name="Simakov O."/>
            <person name="Marletaz F."/>
            <person name="Cho S.-J."/>
            <person name="Edsinger-Gonzales E."/>
            <person name="Havlak P."/>
            <person name="Kuo D.-H."/>
            <person name="Larsson T."/>
            <person name="Lv J."/>
            <person name="Arendt D."/>
            <person name="Savage R."/>
            <person name="Osoegawa K."/>
            <person name="de Jong P."/>
            <person name="Lindberg D.R."/>
            <person name="Seaver E.C."/>
            <person name="Weisblat D.A."/>
            <person name="Putnam N.H."/>
            <person name="Grigoriev I.V."/>
            <person name="Rokhsar D.S."/>
        </authorList>
    </citation>
    <scope>NUCLEOTIDE SEQUENCE</scope>
</reference>
<dbReference type="EnsemblMetazoa" id="HelroT176964">
    <property type="protein sequence ID" value="HelroP176964"/>
    <property type="gene ID" value="HelroG176964"/>
</dbReference>
<accession>T1FB27</accession>
<dbReference type="EMBL" id="KB097144">
    <property type="protein sequence ID" value="ESN98488.1"/>
    <property type="molecule type" value="Genomic_DNA"/>
</dbReference>
<reference evidence="3" key="3">
    <citation type="submission" date="2015-06" db="UniProtKB">
        <authorList>
            <consortium name="EnsemblMetazoa"/>
        </authorList>
    </citation>
    <scope>IDENTIFICATION</scope>
</reference>
<name>T1FB27_HELRO</name>
<feature type="compositionally biased region" description="Polar residues" evidence="1">
    <location>
        <begin position="29"/>
        <end position="40"/>
    </location>
</feature>
<dbReference type="GeneID" id="20206026"/>
<gene>
    <name evidence="3" type="primary">20206026</name>
    <name evidence="2" type="ORF">HELRODRAFT_176964</name>
</gene>
<dbReference type="KEGG" id="hro:HELRODRAFT_176964"/>
<dbReference type="HOGENOM" id="CLU_1596309_0_0_1"/>
<evidence type="ECO:0000313" key="4">
    <source>
        <dbReference type="Proteomes" id="UP000015101"/>
    </source>
</evidence>
<dbReference type="CTD" id="20206026"/>
<organism evidence="3 4">
    <name type="scientific">Helobdella robusta</name>
    <name type="common">Californian leech</name>
    <dbReference type="NCBI Taxonomy" id="6412"/>
    <lineage>
        <taxon>Eukaryota</taxon>
        <taxon>Metazoa</taxon>
        <taxon>Spiralia</taxon>
        <taxon>Lophotrochozoa</taxon>
        <taxon>Annelida</taxon>
        <taxon>Clitellata</taxon>
        <taxon>Hirudinea</taxon>
        <taxon>Rhynchobdellida</taxon>
        <taxon>Glossiphoniidae</taxon>
        <taxon>Helobdella</taxon>
    </lineage>
</organism>
<reference evidence="2 4" key="2">
    <citation type="journal article" date="2013" name="Nature">
        <title>Insights into bilaterian evolution from three spiralian genomes.</title>
        <authorList>
            <person name="Simakov O."/>
            <person name="Marletaz F."/>
            <person name="Cho S.J."/>
            <person name="Edsinger-Gonzales E."/>
            <person name="Havlak P."/>
            <person name="Hellsten U."/>
            <person name="Kuo D.H."/>
            <person name="Larsson T."/>
            <person name="Lv J."/>
            <person name="Arendt D."/>
            <person name="Savage R."/>
            <person name="Osoegawa K."/>
            <person name="de Jong P."/>
            <person name="Grimwood J."/>
            <person name="Chapman J.A."/>
            <person name="Shapiro H."/>
            <person name="Aerts A."/>
            <person name="Otillar R.P."/>
            <person name="Terry A.Y."/>
            <person name="Boore J.L."/>
            <person name="Grigoriev I.V."/>
            <person name="Lindberg D.R."/>
            <person name="Seaver E.C."/>
            <person name="Weisblat D.A."/>
            <person name="Putnam N.H."/>
            <person name="Rokhsar D.S."/>
        </authorList>
    </citation>
    <scope>NUCLEOTIDE SEQUENCE</scope>
</reference>
<feature type="region of interest" description="Disordered" evidence="1">
    <location>
        <begin position="11"/>
        <end position="87"/>
    </location>
</feature>
<dbReference type="RefSeq" id="XP_009023440.1">
    <property type="nucleotide sequence ID" value="XM_009025192.1"/>
</dbReference>
<keyword evidence="4" id="KW-1185">Reference proteome</keyword>